<feature type="domain" description="Bromo" evidence="13">
    <location>
        <begin position="558"/>
        <end position="628"/>
    </location>
</feature>
<feature type="domain" description="PHD-type" evidence="14">
    <location>
        <begin position="215"/>
        <end position="265"/>
    </location>
</feature>
<name>A0AAJ7DYW4_9HYME</name>
<evidence type="ECO:0000256" key="1">
    <source>
        <dbReference type="ARBA" id="ARBA00004123"/>
    </source>
</evidence>
<evidence type="ECO:0000256" key="3">
    <source>
        <dbReference type="ARBA" id="ARBA00022723"/>
    </source>
</evidence>
<dbReference type="InterPro" id="IPR050701">
    <property type="entry name" value="Histone_Mod_Regulator"/>
</dbReference>
<evidence type="ECO:0000256" key="10">
    <source>
        <dbReference type="PROSITE-ProRule" id="PRU00035"/>
    </source>
</evidence>
<protein>
    <submittedName>
        <fullName evidence="18">Bromodomain-containing protein 1</fullName>
    </submittedName>
</protein>
<comment type="subcellular location">
    <subcellularLocation>
        <location evidence="1">Nucleus</location>
    </subcellularLocation>
</comment>
<dbReference type="KEGG" id="csol:105365100"/>
<dbReference type="Pfam" id="PF13831">
    <property type="entry name" value="PHD_2"/>
    <property type="match status" value="1"/>
</dbReference>
<evidence type="ECO:0000256" key="6">
    <source>
        <dbReference type="ARBA" id="ARBA00022833"/>
    </source>
</evidence>
<keyword evidence="17" id="KW-1185">Reference proteome</keyword>
<dbReference type="GO" id="GO:0006357">
    <property type="term" value="P:regulation of transcription by RNA polymerase II"/>
    <property type="evidence" value="ECO:0007669"/>
    <property type="project" value="TreeGrafter"/>
</dbReference>
<keyword evidence="8 10" id="KW-0103">Bromodomain</keyword>
<evidence type="ECO:0000256" key="2">
    <source>
        <dbReference type="ARBA" id="ARBA00022553"/>
    </source>
</evidence>
<dbReference type="PRINTS" id="PR00503">
    <property type="entry name" value="BROMODOMAIN"/>
</dbReference>
<dbReference type="PANTHER" id="PTHR13793:SF107">
    <property type="entry name" value="BROMODOMAIN-CONTAINING PROTEIN HOMOLOG"/>
    <property type="match status" value="1"/>
</dbReference>
<evidence type="ECO:0000313" key="18">
    <source>
        <dbReference type="RefSeq" id="XP_011501494.1"/>
    </source>
</evidence>
<evidence type="ECO:0000256" key="4">
    <source>
        <dbReference type="ARBA" id="ARBA00022737"/>
    </source>
</evidence>
<dbReference type="CDD" id="cd15572">
    <property type="entry name" value="PHD_BRPF"/>
    <property type="match status" value="1"/>
</dbReference>
<dbReference type="Pfam" id="PF13832">
    <property type="entry name" value="zf-HC5HC2H_2"/>
    <property type="match status" value="1"/>
</dbReference>
<dbReference type="InterPro" id="IPR011011">
    <property type="entry name" value="Znf_FYVE_PHD"/>
</dbReference>
<feature type="compositionally biased region" description="Polar residues" evidence="12">
    <location>
        <begin position="665"/>
        <end position="675"/>
    </location>
</feature>
<feature type="compositionally biased region" description="Basic and acidic residues" evidence="12">
    <location>
        <begin position="749"/>
        <end position="760"/>
    </location>
</feature>
<dbReference type="RefSeq" id="XP_011501494.1">
    <property type="nucleotide sequence ID" value="XM_011503192.1"/>
</dbReference>
<dbReference type="InterPro" id="IPR001487">
    <property type="entry name" value="Bromodomain"/>
</dbReference>
<feature type="domain" description="PHD-type" evidence="16">
    <location>
        <begin position="269"/>
        <end position="389"/>
    </location>
</feature>
<dbReference type="CDD" id="cd05839">
    <property type="entry name" value="PWWP_BRPF"/>
    <property type="match status" value="1"/>
</dbReference>
<dbReference type="InterPro" id="IPR001965">
    <property type="entry name" value="Znf_PHD"/>
</dbReference>
<dbReference type="InterPro" id="IPR019542">
    <property type="entry name" value="Enhancer_polycomb-like_N"/>
</dbReference>
<dbReference type="GO" id="GO:0005634">
    <property type="term" value="C:nucleus"/>
    <property type="evidence" value="ECO:0007669"/>
    <property type="project" value="UniProtKB-SubCell"/>
</dbReference>
<reference evidence="18" key="1">
    <citation type="submission" date="2025-08" db="UniProtKB">
        <authorList>
            <consortium name="RefSeq"/>
        </authorList>
    </citation>
    <scope>IDENTIFICATION</scope>
</reference>
<dbReference type="Pfam" id="PF00439">
    <property type="entry name" value="Bromodomain"/>
    <property type="match status" value="1"/>
</dbReference>
<dbReference type="FunFam" id="3.30.40.10:FF:000007">
    <property type="entry name" value="Bromodomain containing 1, isoform CRA_b"/>
    <property type="match status" value="1"/>
</dbReference>
<feature type="compositionally biased region" description="Polar residues" evidence="12">
    <location>
        <begin position="820"/>
        <end position="829"/>
    </location>
</feature>
<dbReference type="CTD" id="35648"/>
<dbReference type="SMART" id="SM00249">
    <property type="entry name" value="PHD"/>
    <property type="match status" value="2"/>
</dbReference>
<keyword evidence="6" id="KW-0862">Zinc</keyword>
<keyword evidence="5 11" id="KW-0863">Zinc-finger</keyword>
<feature type="region of interest" description="Disordered" evidence="12">
    <location>
        <begin position="665"/>
        <end position="829"/>
    </location>
</feature>
<dbReference type="AlphaFoldDB" id="A0AAJ7DYW4"/>
<dbReference type="Gene3D" id="2.30.30.140">
    <property type="match status" value="1"/>
</dbReference>
<accession>A0AAJ7DYW4</accession>
<proteinExistence type="predicted"/>
<dbReference type="GO" id="GO:0008270">
    <property type="term" value="F:zinc ion binding"/>
    <property type="evidence" value="ECO:0007669"/>
    <property type="project" value="UniProtKB-KW"/>
</dbReference>
<evidence type="ECO:0000313" key="17">
    <source>
        <dbReference type="Proteomes" id="UP000695007"/>
    </source>
</evidence>
<feature type="compositionally biased region" description="Low complexity" evidence="12">
    <location>
        <begin position="703"/>
        <end position="715"/>
    </location>
</feature>
<dbReference type="PROSITE" id="PS00633">
    <property type="entry name" value="BROMODOMAIN_1"/>
    <property type="match status" value="1"/>
</dbReference>
<feature type="domain" description="PWWP" evidence="15">
    <location>
        <begin position="836"/>
        <end position="914"/>
    </location>
</feature>
<dbReference type="FunFam" id="3.30.40.10:FF:000008">
    <property type="entry name" value="Bromodomain containing 1, isoform CRA_a"/>
    <property type="match status" value="1"/>
</dbReference>
<evidence type="ECO:0000259" key="14">
    <source>
        <dbReference type="PROSITE" id="PS50016"/>
    </source>
</evidence>
<organism evidence="17 18">
    <name type="scientific">Ceratosolen solmsi marchali</name>
    <dbReference type="NCBI Taxonomy" id="326594"/>
    <lineage>
        <taxon>Eukaryota</taxon>
        <taxon>Metazoa</taxon>
        <taxon>Ecdysozoa</taxon>
        <taxon>Arthropoda</taxon>
        <taxon>Hexapoda</taxon>
        <taxon>Insecta</taxon>
        <taxon>Pterygota</taxon>
        <taxon>Neoptera</taxon>
        <taxon>Endopterygota</taxon>
        <taxon>Hymenoptera</taxon>
        <taxon>Apocrita</taxon>
        <taxon>Proctotrupomorpha</taxon>
        <taxon>Chalcidoidea</taxon>
        <taxon>Agaonidae</taxon>
        <taxon>Agaoninae</taxon>
        <taxon>Ceratosolen</taxon>
    </lineage>
</organism>
<keyword evidence="4" id="KW-0677">Repeat</keyword>
<feature type="compositionally biased region" description="Basic and acidic residues" evidence="12">
    <location>
        <begin position="683"/>
        <end position="700"/>
    </location>
</feature>
<dbReference type="GeneID" id="105365100"/>
<dbReference type="InterPro" id="IPR018359">
    <property type="entry name" value="Bromodomain_CS"/>
</dbReference>
<evidence type="ECO:0000256" key="9">
    <source>
        <dbReference type="ARBA" id="ARBA00023242"/>
    </source>
</evidence>
<dbReference type="FunFam" id="2.30.30.140:FF:000008">
    <property type="entry name" value="Bromodomain containing 1, isoform CRA_b"/>
    <property type="match status" value="1"/>
</dbReference>
<dbReference type="InterPro" id="IPR019786">
    <property type="entry name" value="Zinc_finger_PHD-type_CS"/>
</dbReference>
<dbReference type="Gene3D" id="1.20.920.10">
    <property type="entry name" value="Bromodomain-like"/>
    <property type="match status" value="1"/>
</dbReference>
<dbReference type="SUPFAM" id="SSF63748">
    <property type="entry name" value="Tudor/PWWP/MBT"/>
    <property type="match status" value="1"/>
</dbReference>
<evidence type="ECO:0000259" key="13">
    <source>
        <dbReference type="PROSITE" id="PS50014"/>
    </source>
</evidence>
<gene>
    <name evidence="18" type="primary">LOC105365100</name>
</gene>
<keyword evidence="3" id="KW-0479">Metal-binding</keyword>
<evidence type="ECO:0000256" key="8">
    <source>
        <dbReference type="ARBA" id="ARBA00023117"/>
    </source>
</evidence>
<evidence type="ECO:0000256" key="7">
    <source>
        <dbReference type="ARBA" id="ARBA00022990"/>
    </source>
</evidence>
<dbReference type="Pfam" id="PF00855">
    <property type="entry name" value="PWWP"/>
    <property type="match status" value="1"/>
</dbReference>
<dbReference type="Proteomes" id="UP000695007">
    <property type="component" value="Unplaced"/>
</dbReference>
<dbReference type="CDD" id="cd15670">
    <property type="entry name" value="ePHD_BRPF"/>
    <property type="match status" value="1"/>
</dbReference>
<evidence type="ECO:0000256" key="5">
    <source>
        <dbReference type="ARBA" id="ARBA00022771"/>
    </source>
</evidence>
<dbReference type="Pfam" id="PF10513">
    <property type="entry name" value="EPL1"/>
    <property type="match status" value="1"/>
</dbReference>
<dbReference type="SUPFAM" id="SSF57903">
    <property type="entry name" value="FYVE/PHD zinc finger"/>
    <property type="match status" value="1"/>
</dbReference>
<dbReference type="PROSITE" id="PS50812">
    <property type="entry name" value="PWWP"/>
    <property type="match status" value="1"/>
</dbReference>
<evidence type="ECO:0000259" key="15">
    <source>
        <dbReference type="PROSITE" id="PS50812"/>
    </source>
</evidence>
<keyword evidence="7" id="KW-0007">Acetylation</keyword>
<feature type="region of interest" description="Disordered" evidence="12">
    <location>
        <begin position="1"/>
        <end position="46"/>
    </location>
</feature>
<dbReference type="SMART" id="SM00293">
    <property type="entry name" value="PWWP"/>
    <property type="match status" value="1"/>
</dbReference>
<feature type="region of interest" description="Disordered" evidence="12">
    <location>
        <begin position="469"/>
        <end position="489"/>
    </location>
</feature>
<keyword evidence="9" id="KW-0539">Nucleus</keyword>
<dbReference type="InterPro" id="IPR036427">
    <property type="entry name" value="Bromodomain-like_sf"/>
</dbReference>
<feature type="compositionally biased region" description="Low complexity" evidence="12">
    <location>
        <begin position="23"/>
        <end position="34"/>
    </location>
</feature>
<dbReference type="SUPFAM" id="SSF47370">
    <property type="entry name" value="Bromodomain"/>
    <property type="match status" value="1"/>
</dbReference>
<dbReference type="PROSITE" id="PS50016">
    <property type="entry name" value="ZF_PHD_2"/>
    <property type="match status" value="1"/>
</dbReference>
<evidence type="ECO:0000259" key="16">
    <source>
        <dbReference type="PROSITE" id="PS51805"/>
    </source>
</evidence>
<dbReference type="InterPro" id="IPR034732">
    <property type="entry name" value="EPHD"/>
</dbReference>
<dbReference type="Gene3D" id="3.30.40.10">
    <property type="entry name" value="Zinc/RING finger domain, C3HC4 (zinc finger)"/>
    <property type="match status" value="2"/>
</dbReference>
<sequence length="959" mass="107050">MRNASTFQSGKKKGRNRSKLVKSGEASTGSSSSGQPGGADATPLQESSKYALVSPWREDGNKPYKVNFNDSIPIISQEEYDADDKNISYKNSGSAIDREKEDKAILNSLPKAVAKELDGYESHIGEAEPLPNSYVRFMERSGEELDGEVEYDLDEEDSAWLSIVNERRAASGLTPNLEPDTFELLMDRLEKESYFQQQSNGGGAAGVLATAADEDAVCCICMDGECQNSNAILFCDMCNLAVHQDCYGVPYIPEGQWLCRRCLQSPSRAVDCALCPNRGGAFKQTDRPATWAHVVCALWIPEVRFANTVFLEPIDSIESIPAARWRLTCCVCKRRGAGACIQCHKSNCYAAFHVTCAQQAGLCMRMRTVQPANGEPMLVQKTAYCETHAPPDYQPSTNPADARRRAIANKKSSSAPVISIPTIPPERIREIASLAEGLPKKNQLIQRLIAYWTLKRQYRNGVPLLRRLQSSHPHPRVPPSLGDASSPTPDGEIRNEMYKQLKYWQCLRQDLERARLLCELVRKREKLKKELFKVKEKCLWFELRPLESVLRVLLEALKLRDPNEVFGQPVNIEEVPDYLDIVTHPMDLSTMETKVERQEYDSIAAFESDFNLMVNNCLAYNRKDTMFYRAGVRMREQGGCLIEQARKDYPEMDTPAPEDFITEMELQQTNVSTGSKARKRERSARTRNDSESRVSGEKDNSPVVSSASLGGTSAVGTGGVSTGGVNRRTAVLFTRKAKARASRGQIHRTSPENEQKKQSDSFRVYRSGATDSDIGERESQSSSCSSCSTSRSTSPEHDDDAEEGNESPLHRPKVTKHATQDNSNKMETDSNGTLAALQLVWAKCRGYPWYPALIIDPNTPRGTIHKGVPIPSPPDDVLALASNYKDTVYLVLFFDTKRTWQWLPGEKLEPLGVSQELDDGKLIESRKPTDRKAVKKAYQEALFYQKQTRNSALNTPASD</sequence>
<evidence type="ECO:0000256" key="11">
    <source>
        <dbReference type="PROSITE-ProRule" id="PRU00146"/>
    </source>
</evidence>
<keyword evidence="2" id="KW-0597">Phosphoprotein</keyword>
<dbReference type="PROSITE" id="PS50014">
    <property type="entry name" value="BROMODOMAIN_2"/>
    <property type="match status" value="1"/>
</dbReference>
<dbReference type="SMART" id="SM00297">
    <property type="entry name" value="BROMO"/>
    <property type="match status" value="1"/>
</dbReference>
<dbReference type="PANTHER" id="PTHR13793">
    <property type="entry name" value="PHD FINGER PROTEINS"/>
    <property type="match status" value="1"/>
</dbReference>
<feature type="compositionally biased region" description="Basic residues" evidence="12">
    <location>
        <begin position="10"/>
        <end position="20"/>
    </location>
</feature>
<dbReference type="PROSITE" id="PS51805">
    <property type="entry name" value="EPHD"/>
    <property type="match status" value="1"/>
</dbReference>
<dbReference type="PROSITE" id="PS01359">
    <property type="entry name" value="ZF_PHD_1"/>
    <property type="match status" value="1"/>
</dbReference>
<evidence type="ECO:0000256" key="12">
    <source>
        <dbReference type="SAM" id="MobiDB-lite"/>
    </source>
</evidence>
<dbReference type="InterPro" id="IPR000313">
    <property type="entry name" value="PWWP_dom"/>
</dbReference>
<dbReference type="InterPro" id="IPR019787">
    <property type="entry name" value="Znf_PHD-finger"/>
</dbReference>
<feature type="compositionally biased region" description="Low complexity" evidence="12">
    <location>
        <begin position="780"/>
        <end position="793"/>
    </location>
</feature>
<dbReference type="InterPro" id="IPR013083">
    <property type="entry name" value="Znf_RING/FYVE/PHD"/>
</dbReference>